<dbReference type="STRING" id="698762.SAMN00808754_3250"/>
<dbReference type="Pfam" id="PF03734">
    <property type="entry name" value="YkuD"/>
    <property type="match status" value="1"/>
</dbReference>
<dbReference type="GO" id="GO:0071555">
    <property type="term" value="P:cell wall organization"/>
    <property type="evidence" value="ECO:0007669"/>
    <property type="project" value="UniProtKB-UniRule"/>
</dbReference>
<dbReference type="SUPFAM" id="SSF141523">
    <property type="entry name" value="L,D-transpeptidase catalytic domain-like"/>
    <property type="match status" value="1"/>
</dbReference>
<dbReference type="GO" id="GO:0071972">
    <property type="term" value="F:peptidoglycan L,D-transpeptidase activity"/>
    <property type="evidence" value="ECO:0007669"/>
    <property type="project" value="TreeGrafter"/>
</dbReference>
<sequence>MMPGKIKGLAIFLFALQGLLALFWLSRGSPTVLSRFPSLPPPSPPAWEGALHPLSSPDTQPTAMAIGKELPSAETTAESAKSSVHNPTNKTGTSRGGEGVVARKEIRTGGRGEEAGPGESPVQAFVPPKKGYWIEVLVGSQKMRIYQEGQLKKEWVVSTGTPDKPTPLGVFAIQNRGEWFYNPKYNQGAKWWVSFKDWGVYLFHSLPMDRDQRIIPEEALKLGTPASHGCVRLEVDNAKWIYDHIPQGTPVYIHE</sequence>
<dbReference type="CDD" id="cd16913">
    <property type="entry name" value="YkuD_like"/>
    <property type="match status" value="1"/>
</dbReference>
<evidence type="ECO:0000256" key="6">
    <source>
        <dbReference type="PROSITE-ProRule" id="PRU01373"/>
    </source>
</evidence>
<dbReference type="InterPro" id="IPR005490">
    <property type="entry name" value="LD_TPept_cat_dom"/>
</dbReference>
<dbReference type="GO" id="GO:0005576">
    <property type="term" value="C:extracellular region"/>
    <property type="evidence" value="ECO:0007669"/>
    <property type="project" value="TreeGrafter"/>
</dbReference>
<evidence type="ECO:0000313" key="10">
    <source>
        <dbReference type="Proteomes" id="UP000192569"/>
    </source>
</evidence>
<dbReference type="PANTHER" id="PTHR30582:SF2">
    <property type="entry name" value="L,D-TRANSPEPTIDASE YCIB-RELATED"/>
    <property type="match status" value="1"/>
</dbReference>
<dbReference type="UniPathway" id="UPA00219"/>
<organism evidence="9 10">
    <name type="scientific">Thermanaeromonas toyohensis ToBE</name>
    <dbReference type="NCBI Taxonomy" id="698762"/>
    <lineage>
        <taxon>Bacteria</taxon>
        <taxon>Bacillati</taxon>
        <taxon>Bacillota</taxon>
        <taxon>Clostridia</taxon>
        <taxon>Neomoorellales</taxon>
        <taxon>Neomoorellaceae</taxon>
        <taxon>Thermanaeromonas</taxon>
    </lineage>
</organism>
<dbReference type="Proteomes" id="UP000192569">
    <property type="component" value="Chromosome I"/>
</dbReference>
<dbReference type="InterPro" id="IPR050979">
    <property type="entry name" value="LD-transpeptidase"/>
</dbReference>
<evidence type="ECO:0000256" key="3">
    <source>
        <dbReference type="ARBA" id="ARBA00022960"/>
    </source>
</evidence>
<feature type="domain" description="L,D-TPase catalytic" evidence="8">
    <location>
        <begin position="132"/>
        <end position="254"/>
    </location>
</feature>
<keyword evidence="2" id="KW-0808">Transferase</keyword>
<evidence type="ECO:0000256" key="2">
    <source>
        <dbReference type="ARBA" id="ARBA00022679"/>
    </source>
</evidence>
<feature type="region of interest" description="Disordered" evidence="7">
    <location>
        <begin position="70"/>
        <end position="99"/>
    </location>
</feature>
<proteinExistence type="predicted"/>
<feature type="compositionally biased region" description="Polar residues" evidence="7">
    <location>
        <begin position="84"/>
        <end position="93"/>
    </location>
</feature>
<evidence type="ECO:0000313" key="9">
    <source>
        <dbReference type="EMBL" id="SMC00061.1"/>
    </source>
</evidence>
<name>A0A1W1W3W2_9FIRM</name>
<gene>
    <name evidence="9" type="ORF">SAMN00808754_3250</name>
</gene>
<dbReference type="GO" id="GO:0018104">
    <property type="term" value="P:peptidoglycan-protein cross-linking"/>
    <property type="evidence" value="ECO:0007669"/>
    <property type="project" value="TreeGrafter"/>
</dbReference>
<comment type="pathway">
    <text evidence="1 6">Cell wall biogenesis; peptidoglycan biosynthesis.</text>
</comment>
<evidence type="ECO:0000259" key="8">
    <source>
        <dbReference type="PROSITE" id="PS52029"/>
    </source>
</evidence>
<dbReference type="EMBL" id="LT838272">
    <property type="protein sequence ID" value="SMC00061.1"/>
    <property type="molecule type" value="Genomic_DNA"/>
</dbReference>
<dbReference type="AlphaFoldDB" id="A0A1W1W3W2"/>
<evidence type="ECO:0000256" key="1">
    <source>
        <dbReference type="ARBA" id="ARBA00004752"/>
    </source>
</evidence>
<keyword evidence="9" id="KW-0449">Lipoprotein</keyword>
<keyword evidence="5 6" id="KW-0961">Cell wall biogenesis/degradation</keyword>
<feature type="compositionally biased region" description="Low complexity" evidence="7">
    <location>
        <begin position="72"/>
        <end position="83"/>
    </location>
</feature>
<dbReference type="GO" id="GO:0016740">
    <property type="term" value="F:transferase activity"/>
    <property type="evidence" value="ECO:0007669"/>
    <property type="project" value="UniProtKB-KW"/>
</dbReference>
<evidence type="ECO:0000256" key="5">
    <source>
        <dbReference type="ARBA" id="ARBA00023316"/>
    </source>
</evidence>
<dbReference type="GO" id="GO:0008360">
    <property type="term" value="P:regulation of cell shape"/>
    <property type="evidence" value="ECO:0007669"/>
    <property type="project" value="UniProtKB-UniRule"/>
</dbReference>
<reference evidence="9 10" key="1">
    <citation type="submission" date="2017-04" db="EMBL/GenBank/DDBJ databases">
        <authorList>
            <person name="Afonso C.L."/>
            <person name="Miller P.J."/>
            <person name="Scott M.A."/>
            <person name="Spackman E."/>
            <person name="Goraichik I."/>
            <person name="Dimitrov K.M."/>
            <person name="Suarez D.L."/>
            <person name="Swayne D.E."/>
        </authorList>
    </citation>
    <scope>NUCLEOTIDE SEQUENCE [LARGE SCALE GENOMIC DNA]</scope>
    <source>
        <strain evidence="9 10">ToBE</strain>
    </source>
</reference>
<dbReference type="PROSITE" id="PS52029">
    <property type="entry name" value="LD_TPASE"/>
    <property type="match status" value="1"/>
</dbReference>
<keyword evidence="3 6" id="KW-0133">Cell shape</keyword>
<dbReference type="Gene3D" id="2.40.440.10">
    <property type="entry name" value="L,D-transpeptidase catalytic domain-like"/>
    <property type="match status" value="1"/>
</dbReference>
<protein>
    <submittedName>
        <fullName evidence="9">Lipoprotein-anchoring transpeptidase ErfK/SrfK</fullName>
    </submittedName>
</protein>
<feature type="active site" description="Nucleophile" evidence="6">
    <location>
        <position position="230"/>
    </location>
</feature>
<dbReference type="InterPro" id="IPR038063">
    <property type="entry name" value="Transpep_catalytic_dom"/>
</dbReference>
<keyword evidence="10" id="KW-1185">Reference proteome</keyword>
<dbReference type="PANTHER" id="PTHR30582">
    <property type="entry name" value="L,D-TRANSPEPTIDASE"/>
    <property type="match status" value="1"/>
</dbReference>
<keyword evidence="4 6" id="KW-0573">Peptidoglycan synthesis</keyword>
<accession>A0A1W1W3W2</accession>
<feature type="active site" description="Proton donor/acceptor" evidence="6">
    <location>
        <position position="204"/>
    </location>
</feature>
<evidence type="ECO:0000256" key="7">
    <source>
        <dbReference type="SAM" id="MobiDB-lite"/>
    </source>
</evidence>
<evidence type="ECO:0000256" key="4">
    <source>
        <dbReference type="ARBA" id="ARBA00022984"/>
    </source>
</evidence>